<evidence type="ECO:0000256" key="9">
    <source>
        <dbReference type="ARBA" id="ARBA00023170"/>
    </source>
</evidence>
<evidence type="ECO:0000256" key="8">
    <source>
        <dbReference type="ARBA" id="ARBA00023157"/>
    </source>
</evidence>
<reference evidence="14 15" key="1">
    <citation type="journal article" date="2018" name="Gigascience">
        <title>Genomes of trombidid mites reveal novel predicted allergens and laterally-transferred genes associated with secondary metabolism.</title>
        <authorList>
            <person name="Dong X."/>
            <person name="Chaisiri K."/>
            <person name="Xia D."/>
            <person name="Armstrong S.D."/>
            <person name="Fang Y."/>
            <person name="Donnelly M.J."/>
            <person name="Kadowaki T."/>
            <person name="McGarry J.W."/>
            <person name="Darby A.C."/>
            <person name="Makepeace B.L."/>
        </authorList>
    </citation>
    <scope>NUCLEOTIDE SEQUENCE [LARGE SCALE GENOMIC DNA]</scope>
    <source>
        <strain evidence="14">UoL-WK</strain>
    </source>
</reference>
<keyword evidence="6 13" id="KW-1133">Transmembrane helix</keyword>
<comment type="similarity">
    <text evidence="3">Belongs to the CD36 family.</text>
</comment>
<evidence type="ECO:0000256" key="13">
    <source>
        <dbReference type="SAM" id="Phobius"/>
    </source>
</evidence>
<evidence type="ECO:0000256" key="7">
    <source>
        <dbReference type="ARBA" id="ARBA00023136"/>
    </source>
</evidence>
<dbReference type="GO" id="GO:0005901">
    <property type="term" value="C:caveola"/>
    <property type="evidence" value="ECO:0007669"/>
    <property type="project" value="UniProtKB-SubCell"/>
</dbReference>
<dbReference type="EMBL" id="NCKU01003870">
    <property type="protein sequence ID" value="RWS06792.1"/>
    <property type="molecule type" value="Genomic_DNA"/>
</dbReference>
<dbReference type="InterPro" id="IPR002159">
    <property type="entry name" value="CD36_fam"/>
</dbReference>
<name>A0A443QUV5_9ACAR</name>
<keyword evidence="10" id="KW-0325">Glycoprotein</keyword>
<dbReference type="GO" id="GO:0005737">
    <property type="term" value="C:cytoplasm"/>
    <property type="evidence" value="ECO:0007669"/>
    <property type="project" value="TreeGrafter"/>
</dbReference>
<evidence type="ECO:0000256" key="6">
    <source>
        <dbReference type="ARBA" id="ARBA00022989"/>
    </source>
</evidence>
<dbReference type="PANTHER" id="PTHR11923">
    <property type="entry name" value="SCAVENGER RECEPTOR CLASS B TYPE-1 SR-B1"/>
    <property type="match status" value="1"/>
</dbReference>
<protein>
    <recommendedName>
        <fullName evidence="11">Scavenger receptor class B member 1</fullName>
    </recommendedName>
    <alternativeName>
        <fullName evidence="12">SR-BI</fullName>
    </alternativeName>
</protein>
<evidence type="ECO:0000256" key="10">
    <source>
        <dbReference type="ARBA" id="ARBA00023180"/>
    </source>
</evidence>
<keyword evidence="4" id="KW-1003">Cell membrane</keyword>
<keyword evidence="8" id="KW-1015">Disulfide bond</keyword>
<keyword evidence="7 13" id="KW-0472">Membrane</keyword>
<evidence type="ECO:0000256" key="1">
    <source>
        <dbReference type="ARBA" id="ARBA00004189"/>
    </source>
</evidence>
<evidence type="ECO:0000256" key="5">
    <source>
        <dbReference type="ARBA" id="ARBA00022692"/>
    </source>
</evidence>
<gene>
    <name evidence="14" type="ORF">B4U79_08234</name>
</gene>
<proteinExistence type="inferred from homology"/>
<dbReference type="STRING" id="1965070.A0A443QUV5"/>
<dbReference type="Pfam" id="PF01130">
    <property type="entry name" value="CD36"/>
    <property type="match status" value="1"/>
</dbReference>
<keyword evidence="15" id="KW-1185">Reference proteome</keyword>
<evidence type="ECO:0000313" key="15">
    <source>
        <dbReference type="Proteomes" id="UP000285301"/>
    </source>
</evidence>
<evidence type="ECO:0000313" key="14">
    <source>
        <dbReference type="EMBL" id="RWS06792.1"/>
    </source>
</evidence>
<dbReference type="PANTHER" id="PTHR11923:SF110">
    <property type="entry name" value="SCAVENGER RECEPTOR CLASS B MEMBER 1"/>
    <property type="match status" value="1"/>
</dbReference>
<evidence type="ECO:0000256" key="4">
    <source>
        <dbReference type="ARBA" id="ARBA00022475"/>
    </source>
</evidence>
<comment type="subcellular location">
    <subcellularLocation>
        <location evidence="2">Cell membrane</location>
        <topology evidence="2">Multi-pass membrane protein</topology>
    </subcellularLocation>
    <subcellularLocation>
        <location evidence="1">Membrane</location>
        <location evidence="1">Caveola</location>
        <topology evidence="1">Multi-pass membrane protein</topology>
    </subcellularLocation>
</comment>
<sequence>MRTGLKIATSTIFIIIFITLGFSAFFYLKTGLIKLIHSKLEIRNDSLLFKDWKDIPLPIYNKVYFFNVSNANEIMEHGAKPVLNEIGPFTYRLYLNKTYVVFNDNGTVTYREKKTWMFEPHLSVASQDFRIITLNTPLAAALTLIEKVPPIIRTAIALALDRATEGFFIERSIRELMFEGYPDAFAALGPLISPELAKNKGKFGYFWPKNGTDDGLITAFTGKNSETMMLIDRYNGKPHLDTWLTEECNRINDSSQGELRPPLDHPLQIIKIFQPLVCRPFFLNFTEPFVTKAGFKTYKYELDKNMFRNASEFPPNACYESKIPTFRDTNLVSTVFNILSGPTSQKHKKLRFPNGVIDLSACFFGAPVLMSYPHFLNADPYYLRTVDGLKPNKSLHDIWFAVEPITGGSVDLSFGFQLNVHINRPAGLIRYRHIPEIVFPALWQKIEVEWPEDFASKLNLVLNLPTITPIVVFVICLSVSGIFITVLFHTLYRRSSQKACITKRAKVISVKQFDFSFAKIIACFLQKEDTNKIVASDVNQNEAGVDNLAASIES</sequence>
<evidence type="ECO:0000256" key="12">
    <source>
        <dbReference type="ARBA" id="ARBA00042244"/>
    </source>
</evidence>
<dbReference type="PRINTS" id="PR01609">
    <property type="entry name" value="CD36FAMILY"/>
</dbReference>
<comment type="caution">
    <text evidence="14">The sequence shown here is derived from an EMBL/GenBank/DDBJ whole genome shotgun (WGS) entry which is preliminary data.</text>
</comment>
<evidence type="ECO:0000256" key="3">
    <source>
        <dbReference type="ARBA" id="ARBA00010532"/>
    </source>
</evidence>
<dbReference type="Proteomes" id="UP000285301">
    <property type="component" value="Unassembled WGS sequence"/>
</dbReference>
<feature type="transmembrane region" description="Helical" evidence="13">
    <location>
        <begin position="467"/>
        <end position="488"/>
    </location>
</feature>
<feature type="transmembrane region" description="Helical" evidence="13">
    <location>
        <begin position="6"/>
        <end position="28"/>
    </location>
</feature>
<keyword evidence="5 13" id="KW-0812">Transmembrane</keyword>
<accession>A0A443QUV5</accession>
<evidence type="ECO:0000256" key="2">
    <source>
        <dbReference type="ARBA" id="ARBA00004651"/>
    </source>
</evidence>
<evidence type="ECO:0000256" key="11">
    <source>
        <dbReference type="ARBA" id="ARBA00040821"/>
    </source>
</evidence>
<dbReference type="GO" id="GO:0005044">
    <property type="term" value="F:scavenger receptor activity"/>
    <property type="evidence" value="ECO:0007669"/>
    <property type="project" value="TreeGrafter"/>
</dbReference>
<dbReference type="OrthoDB" id="514335at2759"/>
<organism evidence="14 15">
    <name type="scientific">Dinothrombium tinctorium</name>
    <dbReference type="NCBI Taxonomy" id="1965070"/>
    <lineage>
        <taxon>Eukaryota</taxon>
        <taxon>Metazoa</taxon>
        <taxon>Ecdysozoa</taxon>
        <taxon>Arthropoda</taxon>
        <taxon>Chelicerata</taxon>
        <taxon>Arachnida</taxon>
        <taxon>Acari</taxon>
        <taxon>Acariformes</taxon>
        <taxon>Trombidiformes</taxon>
        <taxon>Prostigmata</taxon>
        <taxon>Anystina</taxon>
        <taxon>Parasitengona</taxon>
        <taxon>Trombidioidea</taxon>
        <taxon>Trombidiidae</taxon>
        <taxon>Dinothrombium</taxon>
    </lineage>
</organism>
<keyword evidence="9 14" id="KW-0675">Receptor</keyword>
<dbReference type="AlphaFoldDB" id="A0A443QUV5"/>